<evidence type="ECO:0000313" key="3">
    <source>
        <dbReference type="EMBL" id="KAF2017073.1"/>
    </source>
</evidence>
<evidence type="ECO:0000313" key="4">
    <source>
        <dbReference type="Proteomes" id="UP000799778"/>
    </source>
</evidence>
<organism evidence="3 4">
    <name type="scientific">Aaosphaeria arxii CBS 175.79</name>
    <dbReference type="NCBI Taxonomy" id="1450172"/>
    <lineage>
        <taxon>Eukaryota</taxon>
        <taxon>Fungi</taxon>
        <taxon>Dikarya</taxon>
        <taxon>Ascomycota</taxon>
        <taxon>Pezizomycotina</taxon>
        <taxon>Dothideomycetes</taxon>
        <taxon>Pleosporomycetidae</taxon>
        <taxon>Pleosporales</taxon>
        <taxon>Pleosporales incertae sedis</taxon>
        <taxon>Aaosphaeria</taxon>
    </lineage>
</organism>
<reference evidence="3" key="1">
    <citation type="journal article" date="2020" name="Stud. Mycol.">
        <title>101 Dothideomycetes genomes: a test case for predicting lifestyles and emergence of pathogens.</title>
        <authorList>
            <person name="Haridas S."/>
            <person name="Albert R."/>
            <person name="Binder M."/>
            <person name="Bloem J."/>
            <person name="Labutti K."/>
            <person name="Salamov A."/>
            <person name="Andreopoulos B."/>
            <person name="Baker S."/>
            <person name="Barry K."/>
            <person name="Bills G."/>
            <person name="Bluhm B."/>
            <person name="Cannon C."/>
            <person name="Castanera R."/>
            <person name="Culley D."/>
            <person name="Daum C."/>
            <person name="Ezra D."/>
            <person name="Gonzalez J."/>
            <person name="Henrissat B."/>
            <person name="Kuo A."/>
            <person name="Liang C."/>
            <person name="Lipzen A."/>
            <person name="Lutzoni F."/>
            <person name="Magnuson J."/>
            <person name="Mondo S."/>
            <person name="Nolan M."/>
            <person name="Ohm R."/>
            <person name="Pangilinan J."/>
            <person name="Park H.-J."/>
            <person name="Ramirez L."/>
            <person name="Alfaro M."/>
            <person name="Sun H."/>
            <person name="Tritt A."/>
            <person name="Yoshinaga Y."/>
            <person name="Zwiers L.-H."/>
            <person name="Turgeon B."/>
            <person name="Goodwin S."/>
            <person name="Spatafora J."/>
            <person name="Crous P."/>
            <person name="Grigoriev I."/>
        </authorList>
    </citation>
    <scope>NUCLEOTIDE SEQUENCE</scope>
    <source>
        <strain evidence="3">CBS 175.79</strain>
    </source>
</reference>
<evidence type="ECO:0000256" key="2">
    <source>
        <dbReference type="SAM" id="MobiDB-lite"/>
    </source>
</evidence>
<sequence length="306" mass="34587">MVDPLMKPYSDSSSDSSSDSYSDEVGVVLRPIKRARFPVRLKYGTSTEKTERSDTSVEQHSRSRATVMETLGLVAAIDRYNRNMRGHLKDLGTAKSGLATSERHVSTFTHDLEIDFVFEERDMSEREEVKRKLSIQLGLIERHKKEVLRVTTAIEKLTLNFQGLADYPVDSASSEDAEESEEEKSQSESLEEKLLKDESQEEHKASITADSKCKYIDSFQQTLEHYADTEESRLKMDALQEAMLERLLAASELIQQRDIELASSKKEINALRKDVEQQKKKAKDAVAALDHIKGAAMDAANILLKE</sequence>
<dbReference type="Proteomes" id="UP000799778">
    <property type="component" value="Unassembled WGS sequence"/>
</dbReference>
<dbReference type="AlphaFoldDB" id="A0A6A5XVW9"/>
<name>A0A6A5XVW9_9PLEO</name>
<feature type="compositionally biased region" description="Low complexity" evidence="2">
    <location>
        <begin position="9"/>
        <end position="20"/>
    </location>
</feature>
<dbReference type="EMBL" id="ML978068">
    <property type="protein sequence ID" value="KAF2017073.1"/>
    <property type="molecule type" value="Genomic_DNA"/>
</dbReference>
<gene>
    <name evidence="3" type="ORF">BU24DRAFT_407150</name>
</gene>
<accession>A0A6A5XVW9</accession>
<keyword evidence="1" id="KW-0175">Coiled coil</keyword>
<feature type="coiled-coil region" evidence="1">
    <location>
        <begin position="261"/>
        <end position="292"/>
    </location>
</feature>
<keyword evidence="4" id="KW-1185">Reference proteome</keyword>
<feature type="compositionally biased region" description="Basic and acidic residues" evidence="2">
    <location>
        <begin position="183"/>
        <end position="207"/>
    </location>
</feature>
<feature type="region of interest" description="Disordered" evidence="2">
    <location>
        <begin position="170"/>
        <end position="207"/>
    </location>
</feature>
<dbReference type="GeneID" id="54283195"/>
<feature type="region of interest" description="Disordered" evidence="2">
    <location>
        <begin position="1"/>
        <end position="24"/>
    </location>
</feature>
<protein>
    <submittedName>
        <fullName evidence="3">Uncharacterized protein</fullName>
    </submittedName>
</protein>
<proteinExistence type="predicted"/>
<evidence type="ECO:0000256" key="1">
    <source>
        <dbReference type="SAM" id="Coils"/>
    </source>
</evidence>
<feature type="compositionally biased region" description="Acidic residues" evidence="2">
    <location>
        <begin position="173"/>
        <end position="182"/>
    </location>
</feature>
<dbReference type="RefSeq" id="XP_033385412.1">
    <property type="nucleotide sequence ID" value="XM_033525798.1"/>
</dbReference>